<dbReference type="Proteomes" id="UP000450676">
    <property type="component" value="Unassembled WGS sequence"/>
</dbReference>
<feature type="domain" description="GST N-terminal" evidence="2">
    <location>
        <begin position="1"/>
        <end position="80"/>
    </location>
</feature>
<gene>
    <name evidence="4" type="ORF">GTP77_02770</name>
</gene>
<reference evidence="4 5" key="1">
    <citation type="submission" date="2019-12" db="EMBL/GenBank/DDBJ databases">
        <title>Novel species isolated from a subtropical stream in China.</title>
        <authorList>
            <person name="Lu H."/>
        </authorList>
    </citation>
    <scope>NUCLEOTIDE SEQUENCE [LARGE SCALE GENOMIC DNA]</scope>
    <source>
        <strain evidence="4 5">FT127W</strain>
    </source>
</reference>
<dbReference type="PANTHER" id="PTHR43969:SF9">
    <property type="entry name" value="GLUTATHIONE S TRANSFERASE D10, ISOFORM A-RELATED"/>
    <property type="match status" value="1"/>
</dbReference>
<name>A0A7X4H7Q5_9BURK</name>
<dbReference type="AlphaFoldDB" id="A0A7X4H7Q5"/>
<proteinExistence type="predicted"/>
<dbReference type="SUPFAM" id="SSF52833">
    <property type="entry name" value="Thioredoxin-like"/>
    <property type="match status" value="1"/>
</dbReference>
<evidence type="ECO:0000259" key="3">
    <source>
        <dbReference type="PROSITE" id="PS50405"/>
    </source>
</evidence>
<dbReference type="GO" id="GO:0006749">
    <property type="term" value="P:glutathione metabolic process"/>
    <property type="evidence" value="ECO:0007669"/>
    <property type="project" value="TreeGrafter"/>
</dbReference>
<comment type="subunit">
    <text evidence="1">Homodimer.</text>
</comment>
<keyword evidence="5" id="KW-1185">Reference proteome</keyword>
<dbReference type="EMBL" id="WWCU01000002">
    <property type="protein sequence ID" value="MYN06254.1"/>
    <property type="molecule type" value="Genomic_DNA"/>
</dbReference>
<dbReference type="InterPro" id="IPR040079">
    <property type="entry name" value="Glutathione_S-Trfase"/>
</dbReference>
<evidence type="ECO:0000313" key="4">
    <source>
        <dbReference type="EMBL" id="MYN06254.1"/>
    </source>
</evidence>
<dbReference type="InterPro" id="IPR036282">
    <property type="entry name" value="Glutathione-S-Trfase_C_sf"/>
</dbReference>
<protein>
    <submittedName>
        <fullName evidence="4">Glutathione S-transferase</fullName>
    </submittedName>
</protein>
<comment type="caution">
    <text evidence="4">The sequence shown here is derived from an EMBL/GenBank/DDBJ whole genome shotgun (WGS) entry which is preliminary data.</text>
</comment>
<dbReference type="Pfam" id="PF02798">
    <property type="entry name" value="GST_N"/>
    <property type="match status" value="1"/>
</dbReference>
<dbReference type="RefSeq" id="WP_161070636.1">
    <property type="nucleotide sequence ID" value="NZ_WWCU01000002.1"/>
</dbReference>
<dbReference type="CDD" id="cd03056">
    <property type="entry name" value="GST_N_4"/>
    <property type="match status" value="1"/>
</dbReference>
<dbReference type="PANTHER" id="PTHR43969">
    <property type="entry name" value="GLUTATHIONE S TRANSFERASE D10, ISOFORM A-RELATED"/>
    <property type="match status" value="1"/>
</dbReference>
<dbReference type="PROSITE" id="PS50404">
    <property type="entry name" value="GST_NTER"/>
    <property type="match status" value="1"/>
</dbReference>
<dbReference type="InterPro" id="IPR010987">
    <property type="entry name" value="Glutathione-S-Trfase_C-like"/>
</dbReference>
<evidence type="ECO:0000259" key="2">
    <source>
        <dbReference type="PROSITE" id="PS50404"/>
    </source>
</evidence>
<dbReference type="SFLD" id="SFLDG01151">
    <property type="entry name" value="Main.2:_Nu-like"/>
    <property type="match status" value="1"/>
</dbReference>
<evidence type="ECO:0000256" key="1">
    <source>
        <dbReference type="ARBA" id="ARBA00011738"/>
    </source>
</evidence>
<dbReference type="Gene3D" id="3.40.30.10">
    <property type="entry name" value="Glutaredoxin"/>
    <property type="match status" value="1"/>
</dbReference>
<evidence type="ECO:0000313" key="5">
    <source>
        <dbReference type="Proteomes" id="UP000450676"/>
    </source>
</evidence>
<dbReference type="GO" id="GO:0004364">
    <property type="term" value="F:glutathione transferase activity"/>
    <property type="evidence" value="ECO:0007669"/>
    <property type="project" value="TreeGrafter"/>
</dbReference>
<dbReference type="InterPro" id="IPR036249">
    <property type="entry name" value="Thioredoxin-like_sf"/>
</dbReference>
<dbReference type="SFLD" id="SFLDG00358">
    <property type="entry name" value="Main_(cytGST)"/>
    <property type="match status" value="1"/>
</dbReference>
<feature type="domain" description="GST C-terminal" evidence="3">
    <location>
        <begin position="85"/>
        <end position="205"/>
    </location>
</feature>
<dbReference type="InterPro" id="IPR004045">
    <property type="entry name" value="Glutathione_S-Trfase_N"/>
</dbReference>
<sequence length="205" mass="21896">MKLYSHPLSGHVHRARLFLSLLGLEHEVVDVDLLKGEHKTPEFLALNSFGQLPVLDDGGVVVSDSNAILVYLAKREGRTDWLPEDARSAAAVQRWLSVAAGEVAYGPAAARIAALFKRTGDTAEMVARAHRILGLMDAQLTGRNWIATTAAAPTIADVALYAYIARAPEGSVDLSGYASVNAWLRRVEALPGFVPMVSSPVGLAA</sequence>
<keyword evidence="4" id="KW-0808">Transferase</keyword>
<dbReference type="Gene3D" id="1.20.1050.10">
    <property type="match status" value="1"/>
</dbReference>
<dbReference type="SFLD" id="SFLDS00019">
    <property type="entry name" value="Glutathione_Transferase_(cytos"/>
    <property type="match status" value="1"/>
</dbReference>
<organism evidence="4 5">
    <name type="scientific">Pseudoduganella aquatica</name>
    <dbReference type="NCBI Taxonomy" id="2660641"/>
    <lineage>
        <taxon>Bacteria</taxon>
        <taxon>Pseudomonadati</taxon>
        <taxon>Pseudomonadota</taxon>
        <taxon>Betaproteobacteria</taxon>
        <taxon>Burkholderiales</taxon>
        <taxon>Oxalobacteraceae</taxon>
        <taxon>Telluria group</taxon>
        <taxon>Pseudoduganella</taxon>
    </lineage>
</organism>
<dbReference type="SUPFAM" id="SSF47616">
    <property type="entry name" value="GST C-terminal domain-like"/>
    <property type="match status" value="1"/>
</dbReference>
<accession>A0A7X4H7Q5</accession>
<dbReference type="PROSITE" id="PS50405">
    <property type="entry name" value="GST_CTER"/>
    <property type="match status" value="1"/>
</dbReference>